<evidence type="ECO:0000313" key="1">
    <source>
        <dbReference type="EMBL" id="KRM35141.1"/>
    </source>
</evidence>
<organism evidence="1 2">
    <name type="scientific">Agrilactobacillus composti DSM 18527 = JCM 14202</name>
    <dbReference type="NCBI Taxonomy" id="1423734"/>
    <lineage>
        <taxon>Bacteria</taxon>
        <taxon>Bacillati</taxon>
        <taxon>Bacillota</taxon>
        <taxon>Bacilli</taxon>
        <taxon>Lactobacillales</taxon>
        <taxon>Lactobacillaceae</taxon>
        <taxon>Agrilactobacillus</taxon>
    </lineage>
</organism>
<dbReference type="AlphaFoldDB" id="X0PF32"/>
<protein>
    <submittedName>
        <fullName evidence="1">Uncharacterized protein</fullName>
    </submittedName>
</protein>
<gene>
    <name evidence="1" type="ORF">FC83_GL001269</name>
</gene>
<dbReference type="STRING" id="1423734.FC83_GL001269"/>
<comment type="caution">
    <text evidence="1">The sequence shown here is derived from an EMBL/GenBank/DDBJ whole genome shotgun (WGS) entry which is preliminary data.</text>
</comment>
<proteinExistence type="predicted"/>
<dbReference type="RefSeq" id="WP_035453207.1">
    <property type="nucleotide sequence ID" value="NZ_AZGA01000016.1"/>
</dbReference>
<keyword evidence="2" id="KW-1185">Reference proteome</keyword>
<accession>X0PF32</accession>
<dbReference type="EMBL" id="AZGA01000016">
    <property type="protein sequence ID" value="KRM35141.1"/>
    <property type="molecule type" value="Genomic_DNA"/>
</dbReference>
<dbReference type="Proteomes" id="UP000051236">
    <property type="component" value="Unassembled WGS sequence"/>
</dbReference>
<name>X0PF32_9LACO</name>
<reference evidence="1 2" key="1">
    <citation type="journal article" date="2015" name="Genome Announc.">
        <title>Expanding the biotechnology potential of lactobacilli through comparative genomics of 213 strains and associated genera.</title>
        <authorList>
            <person name="Sun Z."/>
            <person name="Harris H.M."/>
            <person name="McCann A."/>
            <person name="Guo C."/>
            <person name="Argimon S."/>
            <person name="Zhang W."/>
            <person name="Yang X."/>
            <person name="Jeffery I.B."/>
            <person name="Cooney J.C."/>
            <person name="Kagawa T.F."/>
            <person name="Liu W."/>
            <person name="Song Y."/>
            <person name="Salvetti E."/>
            <person name="Wrobel A."/>
            <person name="Rasinkangas P."/>
            <person name="Parkhill J."/>
            <person name="Rea M.C."/>
            <person name="O'Sullivan O."/>
            <person name="Ritari J."/>
            <person name="Douillard F.P."/>
            <person name="Paul Ross R."/>
            <person name="Yang R."/>
            <person name="Briner A.E."/>
            <person name="Felis G.E."/>
            <person name="de Vos W.M."/>
            <person name="Barrangou R."/>
            <person name="Klaenhammer T.R."/>
            <person name="Caufield P.W."/>
            <person name="Cui Y."/>
            <person name="Zhang H."/>
            <person name="O'Toole P.W."/>
        </authorList>
    </citation>
    <scope>NUCLEOTIDE SEQUENCE [LARGE SCALE GENOMIC DNA]</scope>
    <source>
        <strain evidence="1 2">DSM 18527</strain>
    </source>
</reference>
<evidence type="ECO:0000313" key="2">
    <source>
        <dbReference type="Proteomes" id="UP000051236"/>
    </source>
</evidence>
<sequence>MKRKPAYVLVLTLLCLSFTLWLSYTTLAHYKEKMMTLRHFNNHAQAAMIYNITRPHFQKTKRSAYRTNLGTADYQIQAQSVACTVKLQANGYSEVFRYVPVDVVPGVTQTKS</sequence>
<dbReference type="PATRIC" id="fig|1423734.3.peg.1282"/>